<reference evidence="1 2" key="1">
    <citation type="submission" date="2020-04" db="EMBL/GenBank/DDBJ databases">
        <title>Flammeovirga sp. SR4, a novel species isolated from seawater.</title>
        <authorList>
            <person name="Wang X."/>
        </authorList>
    </citation>
    <scope>NUCLEOTIDE SEQUENCE [LARGE SCALE GENOMIC DNA]</scope>
    <source>
        <strain evidence="1 2">ATCC 23126</strain>
    </source>
</reference>
<evidence type="ECO:0000313" key="2">
    <source>
        <dbReference type="Proteomes" id="UP000576082"/>
    </source>
</evidence>
<proteinExistence type="predicted"/>
<dbReference type="Proteomes" id="UP000576082">
    <property type="component" value="Unassembled WGS sequence"/>
</dbReference>
<organism evidence="1 2">
    <name type="scientific">Flammeovirga aprica JL-4</name>
    <dbReference type="NCBI Taxonomy" id="694437"/>
    <lineage>
        <taxon>Bacteria</taxon>
        <taxon>Pseudomonadati</taxon>
        <taxon>Bacteroidota</taxon>
        <taxon>Cytophagia</taxon>
        <taxon>Cytophagales</taxon>
        <taxon>Flammeovirgaceae</taxon>
        <taxon>Flammeovirga</taxon>
    </lineage>
</organism>
<name>A0A7X9S223_9BACT</name>
<feature type="non-terminal residue" evidence="1">
    <location>
        <position position="607"/>
    </location>
</feature>
<gene>
    <name evidence="1" type="ORF">HHU12_33710</name>
</gene>
<protein>
    <submittedName>
        <fullName evidence="1">Uncharacterized protein</fullName>
    </submittedName>
</protein>
<keyword evidence="2" id="KW-1185">Reference proteome</keyword>
<sequence length="607" mass="68487">MIDDANKEITKRIPGIQNRETLVSHLVDDYLEYLSSDKQLIVTVNEEESRKKLKSSLAQNVQEWQSQLKAFITPNKGLTVKSYQDYQVSSFERGEHEYILNGDLLPEDAEYKKSDFIDAFNDQLHFLAEHSGAQLYVFPIRLDYLSLDETLEIDNIQEDGPPTLSVNPKDYLQSKLQEVIDAEGDNIALVLLPYTNIEDGKIVVENGHLNLRDYSKLYPSLLYTENDNYFENIDLYFSGELSNATEYQELVLGALKGIKKPLITYAYAINSRFEVSKSVFGVDEEAVSGYSEMRKIILFKSSHLVDFAKSYPSLVYFDIGESHFSGYRRDKLASIFMKKEGFVINGDYPSGLEDGLSEPYVDKYIDALAKKSFEECEEVRSLRNYVNLDEKYIAPFEFYDEIVWPASFTGTEDIPSKALRNPKAFDAHLGNQVVEGLSYLGTGVAVMTNIPADEFVDVLAMGYYLSTGQTANFAYSSVAFATPYMSAPLVKKFARLSSSSTKRLSKSLGDDLDDWLIKELPEGVSLPQGKMISLQKNAGEYEALLVKKRPNNLLTYARQVVKLDFTETGVKELLKMGQTPERIKELAIAKGVVLALAILELGDKELE</sequence>
<dbReference type="AlphaFoldDB" id="A0A7X9S223"/>
<comment type="caution">
    <text evidence="1">The sequence shown here is derived from an EMBL/GenBank/DDBJ whole genome shotgun (WGS) entry which is preliminary data.</text>
</comment>
<evidence type="ECO:0000313" key="1">
    <source>
        <dbReference type="EMBL" id="NME72964.1"/>
    </source>
</evidence>
<dbReference type="EMBL" id="JABANE010000263">
    <property type="protein sequence ID" value="NME72964.1"/>
    <property type="molecule type" value="Genomic_DNA"/>
</dbReference>
<accession>A0A7X9S223</accession>